<evidence type="ECO:0000259" key="8">
    <source>
        <dbReference type="Pfam" id="PF13525"/>
    </source>
</evidence>
<dbReference type="PROSITE" id="PS50005">
    <property type="entry name" value="TPR"/>
    <property type="match status" value="1"/>
</dbReference>
<dbReference type="AlphaFoldDB" id="A0A931HZR3"/>
<name>A0A931HZR3_9HYPH</name>
<comment type="subcellular location">
    <subcellularLocation>
        <location evidence="6">Cell outer membrane</location>
    </subcellularLocation>
</comment>
<dbReference type="EMBL" id="JADZLT010000040">
    <property type="protein sequence ID" value="MBH0236699.1"/>
    <property type="molecule type" value="Genomic_DNA"/>
</dbReference>
<comment type="subunit">
    <text evidence="6">Part of the Bam complex.</text>
</comment>
<dbReference type="SUPFAM" id="SSF48452">
    <property type="entry name" value="TPR-like"/>
    <property type="match status" value="1"/>
</dbReference>
<dbReference type="RefSeq" id="WP_197309801.1">
    <property type="nucleotide sequence ID" value="NZ_JADZLT010000040.1"/>
</dbReference>
<protein>
    <recommendedName>
        <fullName evidence="6">Outer membrane protein assembly factor BamD</fullName>
    </recommendedName>
</protein>
<dbReference type="InterPro" id="IPR039565">
    <property type="entry name" value="BamD-like"/>
</dbReference>
<organism evidence="9 10">
    <name type="scientific">Methylobrevis albus</name>
    <dbReference type="NCBI Taxonomy" id="2793297"/>
    <lineage>
        <taxon>Bacteria</taxon>
        <taxon>Pseudomonadati</taxon>
        <taxon>Pseudomonadota</taxon>
        <taxon>Alphaproteobacteria</taxon>
        <taxon>Hyphomicrobiales</taxon>
        <taxon>Pleomorphomonadaceae</taxon>
        <taxon>Methylobrevis</taxon>
    </lineage>
</organism>
<comment type="function">
    <text evidence="6">Part of the outer membrane protein assembly complex, which is involved in assembly and insertion of beta-barrel proteins into the outer membrane.</text>
</comment>
<dbReference type="GO" id="GO:0051205">
    <property type="term" value="P:protein insertion into membrane"/>
    <property type="evidence" value="ECO:0007669"/>
    <property type="project" value="UniProtKB-UniRule"/>
</dbReference>
<gene>
    <name evidence="6" type="primary">bamD</name>
    <name evidence="9" type="ORF">I5731_02590</name>
</gene>
<dbReference type="PANTHER" id="PTHR37423">
    <property type="entry name" value="SOLUBLE LYTIC MUREIN TRANSGLYCOSYLASE-RELATED"/>
    <property type="match status" value="1"/>
</dbReference>
<comment type="similarity">
    <text evidence="6">Belongs to the BamD family.</text>
</comment>
<evidence type="ECO:0000256" key="1">
    <source>
        <dbReference type="ARBA" id="ARBA00022729"/>
    </source>
</evidence>
<evidence type="ECO:0000313" key="10">
    <source>
        <dbReference type="Proteomes" id="UP000631694"/>
    </source>
</evidence>
<keyword evidence="10" id="KW-1185">Reference proteome</keyword>
<evidence type="ECO:0000313" key="9">
    <source>
        <dbReference type="EMBL" id="MBH0236699.1"/>
    </source>
</evidence>
<evidence type="ECO:0000256" key="5">
    <source>
        <dbReference type="ARBA" id="ARBA00023288"/>
    </source>
</evidence>
<keyword evidence="4 6" id="KW-0998">Cell outer membrane</keyword>
<feature type="repeat" description="TPR" evidence="7">
    <location>
        <begin position="50"/>
        <end position="83"/>
    </location>
</feature>
<dbReference type="CDD" id="cd15830">
    <property type="entry name" value="BamD"/>
    <property type="match status" value="1"/>
</dbReference>
<dbReference type="NCBIfam" id="TIGR03302">
    <property type="entry name" value="OM_YfiO"/>
    <property type="match status" value="1"/>
</dbReference>
<keyword evidence="5" id="KW-0449">Lipoprotein</keyword>
<evidence type="ECO:0000256" key="3">
    <source>
        <dbReference type="ARBA" id="ARBA00023139"/>
    </source>
</evidence>
<comment type="caution">
    <text evidence="9">The sequence shown here is derived from an EMBL/GenBank/DDBJ whole genome shotgun (WGS) entry which is preliminary data.</text>
</comment>
<dbReference type="InterPro" id="IPR011990">
    <property type="entry name" value="TPR-like_helical_dom_sf"/>
</dbReference>
<accession>A0A931HZR3</accession>
<dbReference type="Pfam" id="PF13525">
    <property type="entry name" value="YfiO"/>
    <property type="match status" value="1"/>
</dbReference>
<sequence length="287" mass="32077">MNQSVVSSSSPSRAGRVRGLRSGVLLVAAVVLASCASGDVDDLAFEDVPAEKSYNEGIAYVRAGNLSEATKKFEEVDRAHPYSAWARKSLIMTTYTNYSRGNWDEAITSGRRFVTLYPGSEDAAYAQFMIGMSYFNQIPDIHRDQEITGKAMQALTELVQRYPDSPYAAPAQQRIDVARDQLAGKEMETGRYYLNRLNYVAAINRFRVVVTDYQTTRHVEESLMRLTEAYFAMGVVNEAQTAAAVLGHNFPESRWYKDAYTLLQTNGLEPREDGQSWISQAFKSVLG</sequence>
<keyword evidence="1 6" id="KW-0732">Signal</keyword>
<dbReference type="HAMAP" id="MF_00922">
    <property type="entry name" value="OM_assembly_BamD"/>
    <property type="match status" value="1"/>
</dbReference>
<evidence type="ECO:0000256" key="2">
    <source>
        <dbReference type="ARBA" id="ARBA00023136"/>
    </source>
</evidence>
<keyword evidence="2 6" id="KW-0472">Membrane</keyword>
<dbReference type="GO" id="GO:0043165">
    <property type="term" value="P:Gram-negative-bacterium-type cell outer membrane assembly"/>
    <property type="evidence" value="ECO:0007669"/>
    <property type="project" value="UniProtKB-UniRule"/>
</dbReference>
<proteinExistence type="inferred from homology"/>
<evidence type="ECO:0000256" key="7">
    <source>
        <dbReference type="PROSITE-ProRule" id="PRU00339"/>
    </source>
</evidence>
<evidence type="ECO:0000256" key="4">
    <source>
        <dbReference type="ARBA" id="ARBA00023237"/>
    </source>
</evidence>
<keyword evidence="7" id="KW-0802">TPR repeat</keyword>
<dbReference type="InterPro" id="IPR019734">
    <property type="entry name" value="TPR_rpt"/>
</dbReference>
<keyword evidence="3" id="KW-0564">Palmitate</keyword>
<reference evidence="9" key="1">
    <citation type="submission" date="2020-12" db="EMBL/GenBank/DDBJ databases">
        <title>Methylobrevis albus sp. nov., isolated from fresh water lack sediment.</title>
        <authorList>
            <person name="Zou Q."/>
        </authorList>
    </citation>
    <scope>NUCLEOTIDE SEQUENCE</scope>
    <source>
        <strain evidence="9">L22</strain>
    </source>
</reference>
<evidence type="ECO:0000256" key="6">
    <source>
        <dbReference type="HAMAP-Rule" id="MF_00922"/>
    </source>
</evidence>
<dbReference type="Gene3D" id="1.25.40.10">
    <property type="entry name" value="Tetratricopeptide repeat domain"/>
    <property type="match status" value="1"/>
</dbReference>
<feature type="domain" description="Outer membrane lipoprotein BamD-like" evidence="8">
    <location>
        <begin position="47"/>
        <end position="243"/>
    </location>
</feature>
<dbReference type="Proteomes" id="UP000631694">
    <property type="component" value="Unassembled WGS sequence"/>
</dbReference>
<dbReference type="InterPro" id="IPR017689">
    <property type="entry name" value="BamD"/>
</dbReference>
<dbReference type="PANTHER" id="PTHR37423:SF1">
    <property type="entry name" value="OUTER MEMBRANE PROTEIN ASSEMBLY FACTOR BAMD"/>
    <property type="match status" value="1"/>
</dbReference>
<dbReference type="GO" id="GO:1990063">
    <property type="term" value="C:Bam protein complex"/>
    <property type="evidence" value="ECO:0007669"/>
    <property type="project" value="TreeGrafter"/>
</dbReference>